<dbReference type="OrthoDB" id="345639at2"/>
<feature type="domain" description="ChrR-like cupin" evidence="1">
    <location>
        <begin position="187"/>
        <end position="276"/>
    </location>
</feature>
<feature type="domain" description="ChrR-like cupin" evidence="1">
    <location>
        <begin position="60"/>
        <end position="150"/>
    </location>
</feature>
<dbReference type="Proteomes" id="UP000077857">
    <property type="component" value="Unassembled WGS sequence"/>
</dbReference>
<dbReference type="EMBL" id="LUUJ01000117">
    <property type="protein sequence ID" value="OAI11761.1"/>
    <property type="molecule type" value="Genomic_DNA"/>
</dbReference>
<gene>
    <name evidence="2" type="ORF">A1507_19735</name>
</gene>
<dbReference type="Pfam" id="PF12973">
    <property type="entry name" value="Cupin_7"/>
    <property type="match status" value="2"/>
</dbReference>
<dbReference type="InterPro" id="IPR025979">
    <property type="entry name" value="ChrR-like_cupin_dom"/>
</dbReference>
<dbReference type="RefSeq" id="WP_064042199.1">
    <property type="nucleotide sequence ID" value="NZ_LUUJ01000117.1"/>
</dbReference>
<dbReference type="SUPFAM" id="SSF51182">
    <property type="entry name" value="RmlC-like cupins"/>
    <property type="match status" value="2"/>
</dbReference>
<evidence type="ECO:0000259" key="1">
    <source>
        <dbReference type="Pfam" id="PF12973"/>
    </source>
</evidence>
<evidence type="ECO:0000313" key="3">
    <source>
        <dbReference type="Proteomes" id="UP000077857"/>
    </source>
</evidence>
<evidence type="ECO:0000313" key="2">
    <source>
        <dbReference type="EMBL" id="OAI11761.1"/>
    </source>
</evidence>
<dbReference type="Gene3D" id="2.60.120.10">
    <property type="entry name" value="Jelly Rolls"/>
    <property type="match status" value="2"/>
</dbReference>
<reference evidence="2 3" key="1">
    <citation type="submission" date="2016-03" db="EMBL/GenBank/DDBJ databases">
        <authorList>
            <person name="Ploux O."/>
        </authorList>
    </citation>
    <scope>NUCLEOTIDE SEQUENCE [LARGE SCALE GENOMIC DNA]</scope>
    <source>
        <strain evidence="2 3">R-45378</strain>
    </source>
</reference>
<sequence>MSEQQPPLPGSEDEELAPIRNLLAENIAPLPLAGNRRSAMRQGLMAQVATAVAKQAGLTTVRAKDGVWQTLKTGIRIKPLWDGGALGRSVLIEFAAGASLIPHRHNSLEEGIVLRGDLAMGDLRLGPLDYHAAAAGSRHGAIRSERGALAYLRGTSLGDSREVLKEVLSGLLPFGAGASLTAYGSDVNDWPEIAPGVRKKSLWLEAERESCFYRLEAGARCPAHSHDTEEECMMLAGDLFIDDLLLRAGDYQLAPAGSVHHEVYTDVGATLFVRGGRSY</sequence>
<proteinExistence type="predicted"/>
<dbReference type="AlphaFoldDB" id="A0A177N1P7"/>
<name>A0A177N1P7_9GAMM</name>
<dbReference type="InterPro" id="IPR011051">
    <property type="entry name" value="RmlC_Cupin_sf"/>
</dbReference>
<accession>A0A177N1P7</accession>
<comment type="caution">
    <text evidence="2">The sequence shown here is derived from an EMBL/GenBank/DDBJ whole genome shotgun (WGS) entry which is preliminary data.</text>
</comment>
<dbReference type="InterPro" id="IPR014710">
    <property type="entry name" value="RmlC-like_jellyroll"/>
</dbReference>
<protein>
    <recommendedName>
        <fullName evidence="1">ChrR-like cupin domain-containing protein</fullName>
    </recommendedName>
</protein>
<organism evidence="2 3">
    <name type="scientific">Methylomonas koyamae</name>
    <dbReference type="NCBI Taxonomy" id="702114"/>
    <lineage>
        <taxon>Bacteria</taxon>
        <taxon>Pseudomonadati</taxon>
        <taxon>Pseudomonadota</taxon>
        <taxon>Gammaproteobacteria</taxon>
        <taxon>Methylococcales</taxon>
        <taxon>Methylococcaceae</taxon>
        <taxon>Methylomonas</taxon>
    </lineage>
</organism>